<name>A0ABW8U5G3_9GAMM</name>
<organism evidence="4 5">
    <name type="scientific">Moraxella oculi</name>
    <dbReference type="NCBI Taxonomy" id="2940516"/>
    <lineage>
        <taxon>Bacteria</taxon>
        <taxon>Pseudomonadati</taxon>
        <taxon>Pseudomonadota</taxon>
        <taxon>Gammaproteobacteria</taxon>
        <taxon>Moraxellales</taxon>
        <taxon>Moraxellaceae</taxon>
        <taxon>Moraxella</taxon>
    </lineage>
</organism>
<reference evidence="4 5" key="1">
    <citation type="submission" date="2024-11" db="EMBL/GenBank/DDBJ databases">
        <title>First Report of Moraxella oculi in Brazil in an Infectious Bovine Keratoconjunctivitis Outbreak.</title>
        <authorList>
            <person name="Carvalho C.V."/>
            <person name="Domingues R."/>
            <person name="Coutinho C."/>
            <person name="Honorio N.T.B.S."/>
            <person name="Faza D.R.L.R."/>
            <person name="Carvalho W.A."/>
            <person name="Machado A.B.F."/>
            <person name="Martins M.F."/>
            <person name="Gaspar E.B."/>
        </authorList>
    </citation>
    <scope>NUCLEOTIDE SEQUENCE [LARGE SCALE GENOMIC DNA]</scope>
    <source>
        <strain evidence="4 5">2117LE</strain>
    </source>
</reference>
<evidence type="ECO:0000256" key="3">
    <source>
        <dbReference type="HAMAP-Rule" id="MF_00649"/>
    </source>
</evidence>
<evidence type="ECO:0000256" key="1">
    <source>
        <dbReference type="ARBA" id="ARBA00022723"/>
    </source>
</evidence>
<dbReference type="Gene3D" id="3.30.50.10">
    <property type="entry name" value="Erythroid Transcription Factor GATA-1, subunit A"/>
    <property type="match status" value="1"/>
</dbReference>
<dbReference type="RefSeq" id="WP_407068537.1">
    <property type="nucleotide sequence ID" value="NZ_JBJJXE010000001.1"/>
</dbReference>
<evidence type="ECO:0000256" key="2">
    <source>
        <dbReference type="ARBA" id="ARBA00022833"/>
    </source>
</evidence>
<feature type="binding site" evidence="3">
    <location>
        <position position="12"/>
    </location>
    <ligand>
        <name>Zn(2+)</name>
        <dbReference type="ChEBI" id="CHEBI:29105"/>
    </ligand>
</feature>
<accession>A0ABW8U5G3</accession>
<sequence length="62" mass="7268">MTKHITYPCPTCKKPTLWHNNPTKPFCSKRCRLIDLGEWASERYKIASLDTPFSDETNPKDR</sequence>
<comment type="caution">
    <text evidence="4">The sequence shown here is derived from an EMBL/GenBank/DDBJ whole genome shotgun (WGS) entry which is preliminary data.</text>
</comment>
<dbReference type="SUPFAM" id="SSF57716">
    <property type="entry name" value="Glucocorticoid receptor-like (DNA-binding domain)"/>
    <property type="match status" value="1"/>
</dbReference>
<gene>
    <name evidence="3" type="primary">yacG</name>
    <name evidence="4" type="ORF">ACJHVH_01860</name>
</gene>
<protein>
    <recommendedName>
        <fullName evidence="3">DNA gyrase inhibitor YacG</fullName>
    </recommendedName>
</protein>
<dbReference type="Proteomes" id="UP001624684">
    <property type="component" value="Unassembled WGS sequence"/>
</dbReference>
<comment type="similarity">
    <text evidence="3">Belongs to the DNA gyrase inhibitor YacG family.</text>
</comment>
<dbReference type="EMBL" id="JBJJXE010000001">
    <property type="protein sequence ID" value="MFL1731750.1"/>
    <property type="molecule type" value="Genomic_DNA"/>
</dbReference>
<feature type="binding site" evidence="3">
    <location>
        <position position="31"/>
    </location>
    <ligand>
        <name>Zn(2+)</name>
        <dbReference type="ChEBI" id="CHEBI:29105"/>
    </ligand>
</feature>
<comment type="cofactor">
    <cofactor evidence="3">
        <name>Zn(2+)</name>
        <dbReference type="ChEBI" id="CHEBI:29105"/>
    </cofactor>
    <text evidence="3">Binds 1 zinc ion.</text>
</comment>
<dbReference type="HAMAP" id="MF_00649">
    <property type="entry name" value="DNA_gyrase_inhibitor_YacG"/>
    <property type="match status" value="1"/>
</dbReference>
<feature type="binding site" evidence="3">
    <location>
        <position position="9"/>
    </location>
    <ligand>
        <name>Zn(2+)</name>
        <dbReference type="ChEBI" id="CHEBI:29105"/>
    </ligand>
</feature>
<comment type="function">
    <text evidence="3">Inhibits all the catalytic activities of DNA gyrase by preventing its interaction with DNA. Acts by binding directly to the C-terminal domain of GyrB, which probably disrupts DNA binding by the gyrase.</text>
</comment>
<proteinExistence type="inferred from homology"/>
<dbReference type="Pfam" id="PF03884">
    <property type="entry name" value="YacG"/>
    <property type="match status" value="1"/>
</dbReference>
<dbReference type="InterPro" id="IPR005584">
    <property type="entry name" value="DNA_gyrase_inhibitor_YacG"/>
</dbReference>
<evidence type="ECO:0000313" key="4">
    <source>
        <dbReference type="EMBL" id="MFL1731750.1"/>
    </source>
</evidence>
<keyword evidence="2 3" id="KW-0862">Zinc</keyword>
<dbReference type="PANTHER" id="PTHR36150">
    <property type="entry name" value="DNA GYRASE INHIBITOR YACG"/>
    <property type="match status" value="1"/>
</dbReference>
<dbReference type="InterPro" id="IPR013088">
    <property type="entry name" value="Znf_NHR/GATA"/>
</dbReference>
<dbReference type="PANTHER" id="PTHR36150:SF1">
    <property type="entry name" value="DNA GYRASE INHIBITOR YACG"/>
    <property type="match status" value="1"/>
</dbReference>
<evidence type="ECO:0000313" key="5">
    <source>
        <dbReference type="Proteomes" id="UP001624684"/>
    </source>
</evidence>
<keyword evidence="5" id="KW-1185">Reference proteome</keyword>
<comment type="subunit">
    <text evidence="3">Interacts with GyrB.</text>
</comment>
<feature type="binding site" evidence="3">
    <location>
        <position position="27"/>
    </location>
    <ligand>
        <name>Zn(2+)</name>
        <dbReference type="ChEBI" id="CHEBI:29105"/>
    </ligand>
</feature>
<keyword evidence="1 3" id="KW-0479">Metal-binding</keyword>